<feature type="region of interest" description="Disordered" evidence="1">
    <location>
        <begin position="102"/>
        <end position="121"/>
    </location>
</feature>
<keyword evidence="3" id="KW-1185">Reference proteome</keyword>
<proteinExistence type="predicted"/>
<evidence type="ECO:0000313" key="3">
    <source>
        <dbReference type="Proteomes" id="UP000772434"/>
    </source>
</evidence>
<dbReference type="EMBL" id="JADNRY010000251">
    <property type="protein sequence ID" value="KAF9060267.1"/>
    <property type="molecule type" value="Genomic_DNA"/>
</dbReference>
<reference evidence="2" key="1">
    <citation type="submission" date="2020-11" db="EMBL/GenBank/DDBJ databases">
        <authorList>
            <consortium name="DOE Joint Genome Institute"/>
            <person name="Ahrendt S."/>
            <person name="Riley R."/>
            <person name="Andreopoulos W."/>
            <person name="Labutti K."/>
            <person name="Pangilinan J."/>
            <person name="Ruiz-Duenas F.J."/>
            <person name="Barrasa J.M."/>
            <person name="Sanchez-Garcia M."/>
            <person name="Camarero S."/>
            <person name="Miyauchi S."/>
            <person name="Serrano A."/>
            <person name="Linde D."/>
            <person name="Babiker R."/>
            <person name="Drula E."/>
            <person name="Ayuso-Fernandez I."/>
            <person name="Pacheco R."/>
            <person name="Padilla G."/>
            <person name="Ferreira P."/>
            <person name="Barriuso J."/>
            <person name="Kellner H."/>
            <person name="Castanera R."/>
            <person name="Alfaro M."/>
            <person name="Ramirez L."/>
            <person name="Pisabarro A.G."/>
            <person name="Kuo A."/>
            <person name="Tritt A."/>
            <person name="Lipzen A."/>
            <person name="He G."/>
            <person name="Yan M."/>
            <person name="Ng V."/>
            <person name="Cullen D."/>
            <person name="Martin F."/>
            <person name="Rosso M.-N."/>
            <person name="Henrissat B."/>
            <person name="Hibbett D."/>
            <person name="Martinez A.T."/>
            <person name="Grigoriev I.V."/>
        </authorList>
    </citation>
    <scope>NUCLEOTIDE SEQUENCE</scope>
    <source>
        <strain evidence="2">AH 40177</strain>
    </source>
</reference>
<feature type="region of interest" description="Disordered" evidence="1">
    <location>
        <begin position="46"/>
        <end position="87"/>
    </location>
</feature>
<evidence type="ECO:0000313" key="2">
    <source>
        <dbReference type="EMBL" id="KAF9060267.1"/>
    </source>
</evidence>
<dbReference type="Proteomes" id="UP000772434">
    <property type="component" value="Unassembled WGS sequence"/>
</dbReference>
<gene>
    <name evidence="2" type="ORF">BDP27DRAFT_1430258</name>
</gene>
<comment type="caution">
    <text evidence="2">The sequence shown here is derived from an EMBL/GenBank/DDBJ whole genome shotgun (WGS) entry which is preliminary data.</text>
</comment>
<organism evidence="2 3">
    <name type="scientific">Rhodocollybia butyracea</name>
    <dbReference type="NCBI Taxonomy" id="206335"/>
    <lineage>
        <taxon>Eukaryota</taxon>
        <taxon>Fungi</taxon>
        <taxon>Dikarya</taxon>
        <taxon>Basidiomycota</taxon>
        <taxon>Agaricomycotina</taxon>
        <taxon>Agaricomycetes</taxon>
        <taxon>Agaricomycetidae</taxon>
        <taxon>Agaricales</taxon>
        <taxon>Marasmiineae</taxon>
        <taxon>Omphalotaceae</taxon>
        <taxon>Rhodocollybia</taxon>
    </lineage>
</organism>
<dbReference type="AlphaFoldDB" id="A0A9P5PCM4"/>
<feature type="compositionally biased region" description="Basic and acidic residues" evidence="1">
    <location>
        <begin position="61"/>
        <end position="78"/>
    </location>
</feature>
<accession>A0A9P5PCM4</accession>
<evidence type="ECO:0000256" key="1">
    <source>
        <dbReference type="SAM" id="MobiDB-lite"/>
    </source>
</evidence>
<dbReference type="OrthoDB" id="3259198at2759"/>
<name>A0A9P5PCM4_9AGAR</name>
<sequence>MVSIESKCDSRGIPFSASDSRLRCMPHTVHLAAINMLEAIGAISDADSRKASSKAEAYQETVREQVERENDEEAVLREDEPETESNADVSLAIHKYGLAHSVATHGQGRSPTPTATLHPLQ</sequence>
<protein>
    <submittedName>
        <fullName evidence="2">Uncharacterized protein</fullName>
    </submittedName>
</protein>